<dbReference type="Pfam" id="PF13333">
    <property type="entry name" value="rve_2"/>
    <property type="match status" value="1"/>
</dbReference>
<dbReference type="InterPro" id="IPR001584">
    <property type="entry name" value="Integrase_cat-core"/>
</dbReference>
<evidence type="ECO:0000313" key="3">
    <source>
        <dbReference type="EMBL" id="GLV54090.1"/>
    </source>
</evidence>
<dbReference type="PROSITE" id="PS50994">
    <property type="entry name" value="INTEGRASE"/>
    <property type="match status" value="1"/>
</dbReference>
<proteinExistence type="predicted"/>
<evidence type="ECO:0000256" key="1">
    <source>
        <dbReference type="ARBA" id="ARBA00002286"/>
    </source>
</evidence>
<protein>
    <submittedName>
        <fullName evidence="3">Transposase</fullName>
    </submittedName>
</protein>
<name>A0ABQ6FKC4_9CHLR</name>
<dbReference type="InterPro" id="IPR025948">
    <property type="entry name" value="HTH-like_dom"/>
</dbReference>
<dbReference type="InterPro" id="IPR012337">
    <property type="entry name" value="RNaseH-like_sf"/>
</dbReference>
<feature type="domain" description="Integrase catalytic" evidence="2">
    <location>
        <begin position="106"/>
        <end position="279"/>
    </location>
</feature>
<dbReference type="InterPro" id="IPR050900">
    <property type="entry name" value="Transposase_IS3/IS150/IS904"/>
</dbReference>
<dbReference type="SUPFAM" id="SSF53098">
    <property type="entry name" value="Ribonuclease H-like"/>
    <property type="match status" value="1"/>
</dbReference>
<dbReference type="PANTHER" id="PTHR46889:SF7">
    <property type="entry name" value="TRANSPOSASE FOR INSERTION SEQUENCE ELEMENT IS904"/>
    <property type="match status" value="1"/>
</dbReference>
<dbReference type="Pfam" id="PF13276">
    <property type="entry name" value="HTH_21"/>
    <property type="match status" value="1"/>
</dbReference>
<dbReference type="Pfam" id="PF00665">
    <property type="entry name" value="rve"/>
    <property type="match status" value="1"/>
</dbReference>
<dbReference type="Gene3D" id="3.30.420.10">
    <property type="entry name" value="Ribonuclease H-like superfamily/Ribonuclease H"/>
    <property type="match status" value="1"/>
</dbReference>
<dbReference type="Proteomes" id="UP001344906">
    <property type="component" value="Unassembled WGS sequence"/>
</dbReference>
<sequence>MIVQAHRLHPQLSVQQLCDLFAVSRSWYYEQLNHLPDEEELALRDEIERIILEFPGYGYRRVTRALHRQGQFVNHKRVLRIMREESLLCHLKKRFVVKTTDSHHRLPVYPNALAGMQLERLDQAWVADITYIRLNNAFVYLACLLDAFSRRCVGWHLSHEMTTSLPLAALRQAVLARHPGSGLIHHSDRGVQYASQAYVEQLKQIGAVISMSDVDNPYDNAKAESFFKTLKQEEVYLKDYQSFADAQANLMVFIEKVYNVKRLHSSLGYLPPVEFEALYTSLPRS</sequence>
<dbReference type="EMBL" id="BSRI01000001">
    <property type="protein sequence ID" value="GLV54090.1"/>
    <property type="molecule type" value="Genomic_DNA"/>
</dbReference>
<gene>
    <name evidence="3" type="ORF">KDH_09390</name>
</gene>
<reference evidence="3 4" key="1">
    <citation type="submission" date="2023-02" db="EMBL/GenBank/DDBJ databases">
        <title>Dictyobacter halimunensis sp. nov., a new member of the class Ktedonobacteria from forest soil in a geothermal area.</title>
        <authorList>
            <person name="Rachmania M.K."/>
            <person name="Ningsih F."/>
            <person name="Sakai Y."/>
            <person name="Yabe S."/>
            <person name="Yokota A."/>
            <person name="Sjamsuridzal W."/>
        </authorList>
    </citation>
    <scope>NUCLEOTIDE SEQUENCE [LARGE SCALE GENOMIC DNA]</scope>
    <source>
        <strain evidence="3 4">S3.2.2.5</strain>
    </source>
</reference>
<dbReference type="InterPro" id="IPR048020">
    <property type="entry name" value="Transpos_IS3"/>
</dbReference>
<dbReference type="NCBIfam" id="NF033516">
    <property type="entry name" value="transpos_IS3"/>
    <property type="match status" value="1"/>
</dbReference>
<organism evidence="3 4">
    <name type="scientific">Dictyobacter halimunensis</name>
    <dbReference type="NCBI Taxonomy" id="3026934"/>
    <lineage>
        <taxon>Bacteria</taxon>
        <taxon>Bacillati</taxon>
        <taxon>Chloroflexota</taxon>
        <taxon>Ktedonobacteria</taxon>
        <taxon>Ktedonobacterales</taxon>
        <taxon>Dictyobacteraceae</taxon>
        <taxon>Dictyobacter</taxon>
    </lineage>
</organism>
<evidence type="ECO:0000259" key="2">
    <source>
        <dbReference type="PROSITE" id="PS50994"/>
    </source>
</evidence>
<comment type="caution">
    <text evidence="3">The sequence shown here is derived from an EMBL/GenBank/DDBJ whole genome shotgun (WGS) entry which is preliminary data.</text>
</comment>
<dbReference type="InterPro" id="IPR036397">
    <property type="entry name" value="RNaseH_sf"/>
</dbReference>
<evidence type="ECO:0000313" key="4">
    <source>
        <dbReference type="Proteomes" id="UP001344906"/>
    </source>
</evidence>
<dbReference type="RefSeq" id="WP_338247802.1">
    <property type="nucleotide sequence ID" value="NZ_BSRI01000001.1"/>
</dbReference>
<comment type="function">
    <text evidence="1">Involved in the transposition of the insertion sequence.</text>
</comment>
<dbReference type="PANTHER" id="PTHR46889">
    <property type="entry name" value="TRANSPOSASE INSF FOR INSERTION SEQUENCE IS3B-RELATED"/>
    <property type="match status" value="1"/>
</dbReference>
<accession>A0ABQ6FKC4</accession>
<keyword evidence="4" id="KW-1185">Reference proteome</keyword>